<dbReference type="InterPro" id="IPR027417">
    <property type="entry name" value="P-loop_NTPase"/>
</dbReference>
<keyword evidence="2" id="KW-1185">Reference proteome</keyword>
<feature type="non-terminal residue" evidence="1">
    <location>
        <position position="104"/>
    </location>
</feature>
<protein>
    <submittedName>
        <fullName evidence="1">Uncharacterized protein</fullName>
    </submittedName>
</protein>
<organism evidence="1 2">
    <name type="scientific">Owenia fusiformis</name>
    <name type="common">Polychaete worm</name>
    <dbReference type="NCBI Taxonomy" id="6347"/>
    <lineage>
        <taxon>Eukaryota</taxon>
        <taxon>Metazoa</taxon>
        <taxon>Spiralia</taxon>
        <taxon>Lophotrochozoa</taxon>
        <taxon>Annelida</taxon>
        <taxon>Polychaeta</taxon>
        <taxon>Sedentaria</taxon>
        <taxon>Canalipalpata</taxon>
        <taxon>Sabellida</taxon>
        <taxon>Oweniida</taxon>
        <taxon>Oweniidae</taxon>
        <taxon>Owenia</taxon>
    </lineage>
</organism>
<dbReference type="OrthoDB" id="408512at2759"/>
<dbReference type="SUPFAM" id="SSF52540">
    <property type="entry name" value="P-loop containing nucleoside triphosphate hydrolases"/>
    <property type="match status" value="1"/>
</dbReference>
<dbReference type="EMBL" id="CAIIXF020000048">
    <property type="protein sequence ID" value="CAH1802716.1"/>
    <property type="molecule type" value="Genomic_DNA"/>
</dbReference>
<name>A0A8J1UJY3_OWEFU</name>
<dbReference type="Gene3D" id="3.40.50.300">
    <property type="entry name" value="P-loop containing nucleotide triphosphate hydrolases"/>
    <property type="match status" value="1"/>
</dbReference>
<sequence length="104" mass="12273">MQNKAWNSEMSIKPNSSELVFNITQFKAFVIETKKRWKNALEKLKGYKDKYVLTYEDLSSDAFTVVQRVYDFLGFQHYDSKQLQVKFMKQGTQPLSKRISNYAS</sequence>
<reference evidence="1" key="1">
    <citation type="submission" date="2022-03" db="EMBL/GenBank/DDBJ databases">
        <authorList>
            <person name="Martin C."/>
        </authorList>
    </citation>
    <scope>NUCLEOTIDE SEQUENCE</scope>
</reference>
<gene>
    <name evidence="1" type="ORF">OFUS_LOCUS26366</name>
</gene>
<dbReference type="AlphaFoldDB" id="A0A8J1UJY3"/>
<comment type="caution">
    <text evidence="1">The sequence shown here is derived from an EMBL/GenBank/DDBJ whole genome shotgun (WGS) entry which is preliminary data.</text>
</comment>
<evidence type="ECO:0000313" key="1">
    <source>
        <dbReference type="EMBL" id="CAH1802716.1"/>
    </source>
</evidence>
<dbReference type="Proteomes" id="UP000749559">
    <property type="component" value="Unassembled WGS sequence"/>
</dbReference>
<evidence type="ECO:0000313" key="2">
    <source>
        <dbReference type="Proteomes" id="UP000749559"/>
    </source>
</evidence>
<proteinExistence type="predicted"/>
<accession>A0A8J1UJY3</accession>